<dbReference type="Gene3D" id="3.30.160.60">
    <property type="entry name" value="Classic Zinc Finger"/>
    <property type="match status" value="2"/>
</dbReference>
<evidence type="ECO:0000259" key="3">
    <source>
        <dbReference type="SMART" id="SM00451"/>
    </source>
</evidence>
<keyword evidence="2" id="KW-0812">Transmembrane</keyword>
<dbReference type="PANTHER" id="PTHR12300:SF43">
    <property type="entry name" value="HVA22-LIKE PROTEIN"/>
    <property type="match status" value="1"/>
</dbReference>
<dbReference type="AlphaFoldDB" id="A0A7J7CDE2"/>
<feature type="transmembrane region" description="Helical" evidence="2">
    <location>
        <begin position="70"/>
        <end position="89"/>
    </location>
</feature>
<accession>A0A7J7CDE2</accession>
<dbReference type="SMART" id="SM00451">
    <property type="entry name" value="ZnF_U1"/>
    <property type="match status" value="2"/>
</dbReference>
<dbReference type="Proteomes" id="UP000593562">
    <property type="component" value="Unassembled WGS sequence"/>
</dbReference>
<evidence type="ECO:0000313" key="5">
    <source>
        <dbReference type="Proteomes" id="UP000593562"/>
    </source>
</evidence>
<feature type="domain" description="U1-type" evidence="3">
    <location>
        <begin position="374"/>
        <end position="408"/>
    </location>
</feature>
<dbReference type="InterPro" id="IPR036236">
    <property type="entry name" value="Znf_C2H2_sf"/>
</dbReference>
<sequence>MGFVGIFNLAIRCFDLLAWPLLALGYPLRASIMAIETKSDLETRKLVTYWIMFSLLSIFEHAFVKLLEWIPLWLYIKLMIVCWLVIPHFDGSYYVYMHVVRPCLSMEMQTVIKQLKKLKEISFERKDFSERRDKFIDEMEKFVKENGPDALENLIASKSKFKEDVTQKDIKSVEATEHKKADVAKPSKFKEDVTQKDVKSVEATEDKKVDVAKPSKFKEVVLQKDIKSLEATEDKKADVANPAFQTKVKSAEADNISTHASVEIKEVPFATSMGVEVPDGPDPENVQKEWTCAVCQVTTKSEHTLNLHLQGRRHKAAFEKLKNQNSKMKVPPAPVEKKSSVPKVKPEKNVASSTKHKMQMKPNNVKLDGVSTRSPELWCFICNIECSCMKNMHSHFKGKQHLSRISELNKLQVADIPEMQR</sequence>
<feature type="domain" description="U1-type" evidence="3">
    <location>
        <begin position="287"/>
        <end position="321"/>
    </location>
</feature>
<name>A0A7J7CDE2_TRIWF</name>
<evidence type="ECO:0000313" key="4">
    <source>
        <dbReference type="EMBL" id="KAF5731907.1"/>
    </source>
</evidence>
<evidence type="ECO:0000256" key="1">
    <source>
        <dbReference type="SAM" id="MobiDB-lite"/>
    </source>
</evidence>
<dbReference type="InterPro" id="IPR004345">
    <property type="entry name" value="TB2_DP1_HVA22"/>
</dbReference>
<dbReference type="GO" id="GO:0008270">
    <property type="term" value="F:zinc ion binding"/>
    <property type="evidence" value="ECO:0007669"/>
    <property type="project" value="InterPro"/>
</dbReference>
<feature type="compositionally biased region" description="Basic and acidic residues" evidence="1">
    <location>
        <begin position="335"/>
        <end position="348"/>
    </location>
</feature>
<dbReference type="InterPro" id="IPR013087">
    <property type="entry name" value="Znf_C2H2_type"/>
</dbReference>
<dbReference type="GO" id="GO:0003676">
    <property type="term" value="F:nucleic acid binding"/>
    <property type="evidence" value="ECO:0007669"/>
    <property type="project" value="InterPro"/>
</dbReference>
<dbReference type="PANTHER" id="PTHR12300">
    <property type="entry name" value="HVA22-LIKE PROTEINS"/>
    <property type="match status" value="1"/>
</dbReference>
<keyword evidence="5" id="KW-1185">Reference proteome</keyword>
<comment type="caution">
    <text evidence="4">The sequence shown here is derived from an EMBL/GenBank/DDBJ whole genome shotgun (WGS) entry which is preliminary data.</text>
</comment>
<dbReference type="InterPro" id="IPR003604">
    <property type="entry name" value="Matrin/U1-like-C_Znf_C2H2"/>
</dbReference>
<dbReference type="OrthoDB" id="434647at2759"/>
<dbReference type="EMBL" id="JAAARO010000018">
    <property type="protein sequence ID" value="KAF5731907.1"/>
    <property type="molecule type" value="Genomic_DNA"/>
</dbReference>
<gene>
    <name evidence="4" type="ORF">HS088_TW18G00593</name>
</gene>
<protein>
    <recommendedName>
        <fullName evidence="3">U1-type domain-containing protein</fullName>
    </recommendedName>
</protein>
<reference evidence="4 5" key="1">
    <citation type="journal article" date="2020" name="Nat. Commun.">
        <title>Genome of Tripterygium wilfordii and identification of cytochrome P450 involved in triptolide biosynthesis.</title>
        <authorList>
            <person name="Tu L."/>
            <person name="Su P."/>
            <person name="Zhang Z."/>
            <person name="Gao L."/>
            <person name="Wang J."/>
            <person name="Hu T."/>
            <person name="Zhou J."/>
            <person name="Zhang Y."/>
            <person name="Zhao Y."/>
            <person name="Liu Y."/>
            <person name="Song Y."/>
            <person name="Tong Y."/>
            <person name="Lu Y."/>
            <person name="Yang J."/>
            <person name="Xu C."/>
            <person name="Jia M."/>
            <person name="Peters R.J."/>
            <person name="Huang L."/>
            <person name="Gao W."/>
        </authorList>
    </citation>
    <scope>NUCLEOTIDE SEQUENCE [LARGE SCALE GENOMIC DNA]</scope>
    <source>
        <strain evidence="5">cv. XIE 37</strain>
        <tissue evidence="4">Leaf</tissue>
    </source>
</reference>
<evidence type="ECO:0000256" key="2">
    <source>
        <dbReference type="SAM" id="Phobius"/>
    </source>
</evidence>
<dbReference type="InParanoid" id="A0A7J7CDE2"/>
<dbReference type="Pfam" id="PF12874">
    <property type="entry name" value="zf-met"/>
    <property type="match status" value="2"/>
</dbReference>
<feature type="transmembrane region" description="Helical" evidence="2">
    <location>
        <begin position="46"/>
        <end position="64"/>
    </location>
</feature>
<proteinExistence type="predicted"/>
<keyword evidence="2" id="KW-1133">Transmembrane helix</keyword>
<keyword evidence="2" id="KW-0472">Membrane</keyword>
<organism evidence="4 5">
    <name type="scientific">Tripterygium wilfordii</name>
    <name type="common">Thunder God vine</name>
    <dbReference type="NCBI Taxonomy" id="458696"/>
    <lineage>
        <taxon>Eukaryota</taxon>
        <taxon>Viridiplantae</taxon>
        <taxon>Streptophyta</taxon>
        <taxon>Embryophyta</taxon>
        <taxon>Tracheophyta</taxon>
        <taxon>Spermatophyta</taxon>
        <taxon>Magnoliopsida</taxon>
        <taxon>eudicotyledons</taxon>
        <taxon>Gunneridae</taxon>
        <taxon>Pentapetalae</taxon>
        <taxon>rosids</taxon>
        <taxon>fabids</taxon>
        <taxon>Celastrales</taxon>
        <taxon>Celastraceae</taxon>
        <taxon>Tripterygium</taxon>
    </lineage>
</organism>
<feature type="region of interest" description="Disordered" evidence="1">
    <location>
        <begin position="323"/>
        <end position="357"/>
    </location>
</feature>
<feature type="transmembrane region" description="Helical" evidence="2">
    <location>
        <begin position="6"/>
        <end position="26"/>
    </location>
</feature>
<dbReference type="Pfam" id="PF03134">
    <property type="entry name" value="TB2_DP1_HVA22"/>
    <property type="match status" value="1"/>
</dbReference>
<dbReference type="SUPFAM" id="SSF57667">
    <property type="entry name" value="beta-beta-alpha zinc fingers"/>
    <property type="match status" value="2"/>
</dbReference>